<keyword evidence="2" id="KW-1185">Reference proteome</keyword>
<dbReference type="RefSeq" id="WP_179541623.1">
    <property type="nucleotide sequence ID" value="NZ_BAAALL010000002.1"/>
</dbReference>
<reference evidence="1 2" key="1">
    <citation type="submission" date="2020-07" db="EMBL/GenBank/DDBJ databases">
        <title>Sequencing the genomes of 1000 actinobacteria strains.</title>
        <authorList>
            <person name="Klenk H.-P."/>
        </authorList>
    </citation>
    <scope>NUCLEOTIDE SEQUENCE [LARGE SCALE GENOMIC DNA]</scope>
    <source>
        <strain evidence="1 2">DSM 15475</strain>
    </source>
</reference>
<accession>A0A7Z0GLM5</accession>
<organism evidence="1 2">
    <name type="scientific">Nesterenkonia xinjiangensis</name>
    <dbReference type="NCBI Taxonomy" id="225327"/>
    <lineage>
        <taxon>Bacteria</taxon>
        <taxon>Bacillati</taxon>
        <taxon>Actinomycetota</taxon>
        <taxon>Actinomycetes</taxon>
        <taxon>Micrococcales</taxon>
        <taxon>Micrococcaceae</taxon>
        <taxon>Nesterenkonia</taxon>
    </lineage>
</organism>
<comment type="caution">
    <text evidence="1">The sequence shown here is derived from an EMBL/GenBank/DDBJ whole genome shotgun (WGS) entry which is preliminary data.</text>
</comment>
<dbReference type="Proteomes" id="UP000535437">
    <property type="component" value="Unassembled WGS sequence"/>
</dbReference>
<proteinExistence type="predicted"/>
<sequence length="72" mass="8021">MSEAHIDLVAREKVDGFAVVSTVRSHDDTTRYRRQIHLSLKAAQRAVERAQARGCEATITLCELRPLAGEDT</sequence>
<evidence type="ECO:0000313" key="2">
    <source>
        <dbReference type="Proteomes" id="UP000535437"/>
    </source>
</evidence>
<name>A0A7Z0GLM5_9MICC</name>
<evidence type="ECO:0000313" key="1">
    <source>
        <dbReference type="EMBL" id="NYJ78255.1"/>
    </source>
</evidence>
<dbReference type="EMBL" id="JACCFY010000001">
    <property type="protein sequence ID" value="NYJ78255.1"/>
    <property type="molecule type" value="Genomic_DNA"/>
</dbReference>
<dbReference type="AlphaFoldDB" id="A0A7Z0GLM5"/>
<gene>
    <name evidence="1" type="ORF">HNR09_001666</name>
</gene>
<protein>
    <submittedName>
        <fullName evidence="1">Uncharacterized protein</fullName>
    </submittedName>
</protein>